<feature type="transmembrane region" description="Helical" evidence="1">
    <location>
        <begin position="37"/>
        <end position="55"/>
    </location>
</feature>
<dbReference type="Proteomes" id="UP001595625">
    <property type="component" value="Unassembled WGS sequence"/>
</dbReference>
<evidence type="ECO:0000313" key="2">
    <source>
        <dbReference type="EMBL" id="MFC3210137.1"/>
    </source>
</evidence>
<gene>
    <name evidence="2" type="ORF">ACFOEJ_03495</name>
</gene>
<evidence type="ECO:0000313" key="3">
    <source>
        <dbReference type="Proteomes" id="UP001595625"/>
    </source>
</evidence>
<name>A0ABV7KL33_PLAOK</name>
<sequence length="143" mass="16473">MRRKVQVLIYLPAFTIIIGIVLNMPEFFKGSPATIKNLIVTVLYIGIWLIVLSLASRHKERKILKYYSVFWLFTLFFALLSVYINTVYFVANWAIPFVGLLLPQWYGIEIFAENLLFTNITISSVSLIIFIATLLSLKRAHIA</sequence>
<feature type="transmembrane region" description="Helical" evidence="1">
    <location>
        <begin position="115"/>
        <end position="137"/>
    </location>
</feature>
<keyword evidence="1" id="KW-0472">Membrane</keyword>
<keyword evidence="1" id="KW-0812">Transmembrane</keyword>
<reference evidence="3" key="1">
    <citation type="journal article" date="2019" name="Int. J. Syst. Evol. Microbiol.">
        <title>The Global Catalogue of Microorganisms (GCM) 10K type strain sequencing project: providing services to taxonomists for standard genome sequencing and annotation.</title>
        <authorList>
            <consortium name="The Broad Institute Genomics Platform"/>
            <consortium name="The Broad Institute Genome Sequencing Center for Infectious Disease"/>
            <person name="Wu L."/>
            <person name="Ma J."/>
        </authorList>
    </citation>
    <scope>NUCLEOTIDE SEQUENCE [LARGE SCALE GENOMIC DNA]</scope>
    <source>
        <strain evidence="3">CCM 320</strain>
    </source>
</reference>
<organism evidence="2 3">
    <name type="scientific">Planomicrobium okeanokoites</name>
    <name type="common">Planococcus okeanokoites</name>
    <name type="synonym">Flavobacterium okeanokoites</name>
    <dbReference type="NCBI Taxonomy" id="244"/>
    <lineage>
        <taxon>Bacteria</taxon>
        <taxon>Bacillati</taxon>
        <taxon>Bacillota</taxon>
        <taxon>Bacilli</taxon>
        <taxon>Bacillales</taxon>
        <taxon>Caryophanaceae</taxon>
        <taxon>Planomicrobium</taxon>
    </lineage>
</organism>
<feature type="transmembrane region" description="Helical" evidence="1">
    <location>
        <begin position="67"/>
        <end position="95"/>
    </location>
</feature>
<protein>
    <submittedName>
        <fullName evidence="2">Uncharacterized protein</fullName>
    </submittedName>
</protein>
<dbReference type="RefSeq" id="WP_117313244.1">
    <property type="nucleotide sequence ID" value="NZ_CAXIAC010000003.1"/>
</dbReference>
<keyword evidence="1" id="KW-1133">Transmembrane helix</keyword>
<proteinExistence type="predicted"/>
<evidence type="ECO:0000256" key="1">
    <source>
        <dbReference type="SAM" id="Phobius"/>
    </source>
</evidence>
<keyword evidence="3" id="KW-1185">Reference proteome</keyword>
<comment type="caution">
    <text evidence="2">The sequence shown here is derived from an EMBL/GenBank/DDBJ whole genome shotgun (WGS) entry which is preliminary data.</text>
</comment>
<dbReference type="EMBL" id="JBHRUJ010000004">
    <property type="protein sequence ID" value="MFC3210137.1"/>
    <property type="molecule type" value="Genomic_DNA"/>
</dbReference>
<feature type="transmembrane region" description="Helical" evidence="1">
    <location>
        <begin position="7"/>
        <end position="25"/>
    </location>
</feature>
<accession>A0ABV7KL33</accession>